<sequence length="227" mass="26557">MLNLTKFLKDDPPTVKEGKVDEVTTFTTVEAWKHSDFLCRNYILSGLSDALYEVYSVNKISKELWTSLDHKYKVEGAGTKKFLIVKFLNFVMVDSKLVVNQVQELQLIIHGILVERMIISESFQVAAIIDKLPPTYNDFKNYLKHKRKEMSVEYLIVRLRIEEDNREKIFTPETRKIRIWHEKERVFGFKQYHATYRFVRSPKPNCVVKVGVIGLSIKKVDIATRIA</sequence>
<accession>A0ABR0NNX7</accession>
<organism evidence="1 2">
    <name type="scientific">Gossypium arboreum</name>
    <name type="common">Tree cotton</name>
    <name type="synonym">Gossypium nanking</name>
    <dbReference type="NCBI Taxonomy" id="29729"/>
    <lineage>
        <taxon>Eukaryota</taxon>
        <taxon>Viridiplantae</taxon>
        <taxon>Streptophyta</taxon>
        <taxon>Embryophyta</taxon>
        <taxon>Tracheophyta</taxon>
        <taxon>Spermatophyta</taxon>
        <taxon>Magnoliopsida</taxon>
        <taxon>eudicotyledons</taxon>
        <taxon>Gunneridae</taxon>
        <taxon>Pentapetalae</taxon>
        <taxon>rosids</taxon>
        <taxon>malvids</taxon>
        <taxon>Malvales</taxon>
        <taxon>Malvaceae</taxon>
        <taxon>Malvoideae</taxon>
        <taxon>Gossypium</taxon>
    </lineage>
</organism>
<dbReference type="Proteomes" id="UP001358586">
    <property type="component" value="Chromosome 9"/>
</dbReference>
<keyword evidence="2" id="KW-1185">Reference proteome</keyword>
<dbReference type="PANTHER" id="PTHR47592">
    <property type="entry name" value="PBF68 PROTEIN"/>
    <property type="match status" value="1"/>
</dbReference>
<reference evidence="1 2" key="1">
    <citation type="submission" date="2023-03" db="EMBL/GenBank/DDBJ databases">
        <title>WGS of Gossypium arboreum.</title>
        <authorList>
            <person name="Yu D."/>
        </authorList>
    </citation>
    <scope>NUCLEOTIDE SEQUENCE [LARGE SCALE GENOMIC DNA]</scope>
    <source>
        <tissue evidence="1">Leaf</tissue>
    </source>
</reference>
<dbReference type="EMBL" id="JARKNE010000009">
    <property type="protein sequence ID" value="KAK5803053.1"/>
    <property type="molecule type" value="Genomic_DNA"/>
</dbReference>
<dbReference type="PANTHER" id="PTHR47592:SF27">
    <property type="entry name" value="OS08G0421700 PROTEIN"/>
    <property type="match status" value="1"/>
</dbReference>
<evidence type="ECO:0000313" key="2">
    <source>
        <dbReference type="Proteomes" id="UP001358586"/>
    </source>
</evidence>
<dbReference type="Pfam" id="PF14223">
    <property type="entry name" value="Retrotran_gag_2"/>
    <property type="match status" value="1"/>
</dbReference>
<evidence type="ECO:0000313" key="1">
    <source>
        <dbReference type="EMBL" id="KAK5803053.1"/>
    </source>
</evidence>
<protein>
    <submittedName>
        <fullName evidence="1">Uncharacterized protein</fullName>
    </submittedName>
</protein>
<comment type="caution">
    <text evidence="1">The sequence shown here is derived from an EMBL/GenBank/DDBJ whole genome shotgun (WGS) entry which is preliminary data.</text>
</comment>
<name>A0ABR0NNX7_GOSAR</name>
<gene>
    <name evidence="1" type="ORF">PVK06_030693</name>
</gene>
<proteinExistence type="predicted"/>